<dbReference type="RefSeq" id="WP_379855349.1">
    <property type="nucleotide sequence ID" value="NZ_JBHZPZ010000013.1"/>
</dbReference>
<keyword evidence="2" id="KW-1185">Reference proteome</keyword>
<sequence>MKIIALRGKDNCGKTETLTIVYLKILGNKGESMCKKTEGNPKFEDFSDIVKYKDLRVAFFTMGDYSTVTTRIIKEYHILNVDVLILASNIKFVKPIELIKKHNYKLIDKTIATTYTKKDQKTKNDSDANRIFGLI</sequence>
<evidence type="ECO:0000313" key="2">
    <source>
        <dbReference type="Proteomes" id="UP001600109"/>
    </source>
</evidence>
<name>A0ABW6HZE7_9FLAO</name>
<comment type="caution">
    <text evidence="1">The sequence shown here is derived from an EMBL/GenBank/DDBJ whole genome shotgun (WGS) entry which is preliminary data.</text>
</comment>
<reference evidence="1 2" key="1">
    <citation type="submission" date="2024-06" db="EMBL/GenBank/DDBJ databases">
        <title>Flavobacterium spp. isolated from glacier.</title>
        <authorList>
            <person name="Han D."/>
        </authorList>
    </citation>
    <scope>NUCLEOTIDE SEQUENCE [LARGE SCALE GENOMIC DNA]</scope>
    <source>
        <strain evidence="1 2">LS2P90</strain>
    </source>
</reference>
<gene>
    <name evidence="1" type="ORF">ACFX5E_11725</name>
</gene>
<dbReference type="EMBL" id="JBHZPZ010000013">
    <property type="protein sequence ID" value="MFE3868739.1"/>
    <property type="molecule type" value="Genomic_DNA"/>
</dbReference>
<evidence type="ECO:0000313" key="1">
    <source>
        <dbReference type="EMBL" id="MFE3868739.1"/>
    </source>
</evidence>
<organism evidence="1 2">
    <name type="scientific">Flavobacterium xylosi</name>
    <dbReference type="NCBI Taxonomy" id="3230415"/>
    <lineage>
        <taxon>Bacteria</taxon>
        <taxon>Pseudomonadati</taxon>
        <taxon>Bacteroidota</taxon>
        <taxon>Flavobacteriia</taxon>
        <taxon>Flavobacteriales</taxon>
        <taxon>Flavobacteriaceae</taxon>
        <taxon>Flavobacterium</taxon>
    </lineage>
</organism>
<proteinExistence type="predicted"/>
<dbReference type="Proteomes" id="UP001600109">
    <property type="component" value="Unassembled WGS sequence"/>
</dbReference>
<protein>
    <submittedName>
        <fullName evidence="1">Uncharacterized protein</fullName>
    </submittedName>
</protein>
<accession>A0ABW6HZE7</accession>